<feature type="transmembrane region" description="Helical" evidence="1">
    <location>
        <begin position="193"/>
        <end position="220"/>
    </location>
</feature>
<feature type="domain" description="DUF1206" evidence="2">
    <location>
        <begin position="197"/>
        <end position="264"/>
    </location>
</feature>
<dbReference type="RefSeq" id="WP_128277218.1">
    <property type="nucleotide sequence ID" value="NZ_ALWX01000010.1"/>
</dbReference>
<feature type="domain" description="DUF1206" evidence="2">
    <location>
        <begin position="107"/>
        <end position="177"/>
    </location>
</feature>
<sequence length="268" mass="27115">MTSAPDLGDARRAARTVGDHPALEALARAGFVASGLLHIVLGYTAGRVGWGGGGQADQSGALATLASNPAGTLLMWVITVTLAGLVLWQLTEAVTPGAGDGAADRAKAVGKAVVYAAIAWTAGQFAIGSGSSSSSEQSSQDVTATLMQQPAGQWLVGGVGVAVIAVGGYHVYKGVARTFLEDLEEHPGRIATALGAVGYPAKGAVLALVGAFFVIAAVRHQSSQADGLDGALKSLRDEPFGPALLTVVAVGLVAFGLYCFARARHQRI</sequence>
<keyword evidence="1" id="KW-0472">Membrane</keyword>
<dbReference type="Pfam" id="PF06724">
    <property type="entry name" value="DUF1206"/>
    <property type="match status" value="3"/>
</dbReference>
<feature type="transmembrane region" description="Helical" evidence="1">
    <location>
        <begin position="151"/>
        <end position="172"/>
    </location>
</feature>
<dbReference type="OrthoDB" id="4552598at2"/>
<gene>
    <name evidence="3" type="ORF">CWN80_09760</name>
</gene>
<feature type="transmembrane region" description="Helical" evidence="1">
    <location>
        <begin position="240"/>
        <end position="261"/>
    </location>
</feature>
<feature type="domain" description="DUF1206" evidence="2">
    <location>
        <begin position="29"/>
        <end position="95"/>
    </location>
</feature>
<dbReference type="AlphaFoldDB" id="A0A444B3V2"/>
<evidence type="ECO:0000313" key="3">
    <source>
        <dbReference type="EMBL" id="RWU83074.1"/>
    </source>
</evidence>
<accession>A0A444B3V2</accession>
<dbReference type="InterPro" id="IPR009597">
    <property type="entry name" value="DUF1206"/>
</dbReference>
<evidence type="ECO:0000256" key="1">
    <source>
        <dbReference type="SAM" id="Phobius"/>
    </source>
</evidence>
<dbReference type="Proteomes" id="UP000288711">
    <property type="component" value="Unassembled WGS sequence"/>
</dbReference>
<reference evidence="3 4" key="1">
    <citation type="journal article" date="2009" name="Int. J. Syst. Evol. Microbiol.">
        <title>Janibacter hoylei sp. nov., Bacillus isronensis sp. nov. and Bacillus aryabhattai sp. nov., isolated from cryotubes used for collecting air from the upper atmosphere.</title>
        <authorList>
            <person name="Shivaji S."/>
            <person name="Chaturvedi P."/>
            <person name="Begum Z."/>
            <person name="Pindi P.K."/>
            <person name="Manorama R."/>
            <person name="Padmanaban D.A."/>
            <person name="Shouche Y.S."/>
            <person name="Pawar S."/>
            <person name="Vaishampayan P."/>
            <person name="Dutt C.B."/>
            <person name="Datta G.N."/>
            <person name="Manchanda R.K."/>
            <person name="Rao U.R."/>
            <person name="Bhargava P.M."/>
            <person name="Narlikar J.V."/>
        </authorList>
    </citation>
    <scope>NUCLEOTIDE SEQUENCE [LARGE SCALE GENOMIC DNA]</scope>
    <source>
        <strain evidence="3 4">PVAS-1</strain>
    </source>
</reference>
<organism evidence="3 4">
    <name type="scientific">Janibacter hoylei PVAS-1</name>
    <dbReference type="NCBI Taxonomy" id="1210046"/>
    <lineage>
        <taxon>Bacteria</taxon>
        <taxon>Bacillati</taxon>
        <taxon>Actinomycetota</taxon>
        <taxon>Actinomycetes</taxon>
        <taxon>Micrococcales</taxon>
        <taxon>Intrasporangiaceae</taxon>
        <taxon>Janibacter</taxon>
    </lineage>
</organism>
<keyword evidence="4" id="KW-1185">Reference proteome</keyword>
<keyword evidence="1" id="KW-1133">Transmembrane helix</keyword>
<evidence type="ECO:0000259" key="2">
    <source>
        <dbReference type="Pfam" id="PF06724"/>
    </source>
</evidence>
<evidence type="ECO:0000313" key="4">
    <source>
        <dbReference type="Proteomes" id="UP000288711"/>
    </source>
</evidence>
<proteinExistence type="predicted"/>
<feature type="transmembrane region" description="Helical" evidence="1">
    <location>
        <begin position="112"/>
        <end position="131"/>
    </location>
</feature>
<comment type="caution">
    <text evidence="3">The sequence shown here is derived from an EMBL/GenBank/DDBJ whole genome shotgun (WGS) entry which is preliminary data.</text>
</comment>
<feature type="transmembrane region" description="Helical" evidence="1">
    <location>
        <begin position="73"/>
        <end position="91"/>
    </location>
</feature>
<keyword evidence="1" id="KW-0812">Transmembrane</keyword>
<name>A0A444B3V2_9MICO</name>
<protein>
    <recommendedName>
        <fullName evidence="2">DUF1206 domain-containing protein</fullName>
    </recommendedName>
</protein>
<dbReference type="EMBL" id="PIPF01000009">
    <property type="protein sequence ID" value="RWU83074.1"/>
    <property type="molecule type" value="Genomic_DNA"/>
</dbReference>